<keyword evidence="6 9" id="KW-0175">Coiled coil</keyword>
<dbReference type="PANTHER" id="PTHR12805:SF0">
    <property type="entry name" value="DNA_RNA-BINDING PROTEIN KIN17"/>
    <property type="match status" value="1"/>
</dbReference>
<sequence length="910" mass="103265">MGKHEFLTPKAIANRIKAKGLQKLRWYCQMCQKQCRDENGFKCHCMSESHQRQMQVFGQAPDRVVEGFSEEFLDAFLTLLRRAHRHSRIAATVVYNEFIADRHHVHMNSTRWATLTEFVKFLGREGHCKVEDTPKGWFITYIDRDSEQAVKTRLKRKRIKSDLAEDERQERMIARQIERAQQSMGKTNGELGDDASPDGSEGESGSEDEYSDSENDHEGQEEDAKEANKAAGKIAIALQRAVPGPKVNPLDDKPKVKFGFEEEDEVSARDKEKEELAKKKGKDAINAAEARRSALDELMKEEEKAKERSNRKDYWLCPGIVVKVMSKSLAEKGYYKQKGVVKRVIDKYVGEIEMLESKHVLRVDQDELETVIPQIGGLVRIVNGAYRGSNARLLSVDTERFCAKVQVEKGLYDGKNKTLQARILQSKSDKRLSCEDENTHGEFIHRYYRLKIQDLIPQHVIMSTWWELGFPPLQPSVVSTIGDLSAWPVSAHQIAVRLRTVAWITTGVDIEKGVNRRPLYESHPLSSFSWTTTDNMDMGHLPGALLLVGTVFVLNLVYPMLQRLLGLLQKLQKKRLKLNYKIQSERFSSFGENYHAVDILLAEIDVYELFAFKHCVGRRVQLALCKELDERRHDLKSELEGYNTGDSDDINKKKALDALNRMEKWNLFKDVPEEHHSYTVARDSFLAHLGSVLWGSMRHVIAPSVSHRAHHYYDKLSFQLYFVTQEKVRNIKQLPVNVKSVTEGLSSVLLQFQKPMFSQHMLSLSEDPALIMAFAMARRAAAVPLLLVNGFSKSTVHTYLDSAILQHQLQRLSEHNLLKVWCWAGDSKLPELFASLYLKRSKQDVTVHTLEGEGRGALAPRSAIWSKVAPPPSGGQATVRREGGALPPTAVVAGRAESIHGYARSSRGGT</sequence>
<dbReference type="Proteomes" id="UP000026960">
    <property type="component" value="Chromosome 3"/>
</dbReference>
<feature type="region of interest" description="Disordered" evidence="10">
    <location>
        <begin position="179"/>
        <end position="230"/>
    </location>
</feature>
<dbReference type="SMART" id="SM01253">
    <property type="entry name" value="Kin17_mid"/>
    <property type="match status" value="1"/>
</dbReference>
<evidence type="ECO:0000313" key="13">
    <source>
        <dbReference type="Proteomes" id="UP000026960"/>
    </source>
</evidence>
<keyword evidence="4" id="KW-0863">Zinc-finger</keyword>
<feature type="compositionally biased region" description="Acidic residues" evidence="10">
    <location>
        <begin position="191"/>
        <end position="224"/>
    </location>
</feature>
<feature type="region of interest" description="Disordered" evidence="10">
    <location>
        <begin position="261"/>
        <end position="284"/>
    </location>
</feature>
<feature type="domain" description="DNA/RNA-binding protein Kin17 WH-like" evidence="11">
    <location>
        <begin position="52"/>
        <end position="178"/>
    </location>
</feature>
<dbReference type="AlphaFoldDB" id="A0A0D3FKJ6"/>
<dbReference type="SUPFAM" id="SSF57667">
    <property type="entry name" value="beta-beta-alpha zinc fingers"/>
    <property type="match status" value="1"/>
</dbReference>
<feature type="compositionally biased region" description="Basic and acidic residues" evidence="10">
    <location>
        <begin position="261"/>
        <end position="278"/>
    </location>
</feature>
<feature type="coiled-coil region" evidence="9">
    <location>
        <begin position="285"/>
        <end position="312"/>
    </location>
</feature>
<dbReference type="InterPro" id="IPR036236">
    <property type="entry name" value="Znf_C2H2_sf"/>
</dbReference>
<dbReference type="EnsemblPlants" id="OBART03G23590.3">
    <property type="protein sequence ID" value="OBART03G23590.3"/>
    <property type="gene ID" value="OBART03G23590"/>
</dbReference>
<dbReference type="GO" id="GO:0003690">
    <property type="term" value="F:double-stranded DNA binding"/>
    <property type="evidence" value="ECO:0007669"/>
    <property type="project" value="TreeGrafter"/>
</dbReference>
<proteinExistence type="inferred from homology"/>
<keyword evidence="3" id="KW-0479">Metal-binding</keyword>
<dbReference type="InterPro" id="IPR037321">
    <property type="entry name" value="KIN17-like"/>
</dbReference>
<evidence type="ECO:0000256" key="6">
    <source>
        <dbReference type="ARBA" id="ARBA00023054"/>
    </source>
</evidence>
<keyword evidence="5" id="KW-0862">Zinc</keyword>
<evidence type="ECO:0000256" key="10">
    <source>
        <dbReference type="SAM" id="MobiDB-lite"/>
    </source>
</evidence>
<dbReference type="FunFam" id="2.30.30.140:FF:000056">
    <property type="entry name" value="DNA/RNA-binding protein kin17-like"/>
    <property type="match status" value="1"/>
</dbReference>
<dbReference type="InterPro" id="IPR041995">
    <property type="entry name" value="KOW_KIN17"/>
</dbReference>
<keyword evidence="7" id="KW-0539">Nucleus</keyword>
<dbReference type="Pfam" id="PF18131">
    <property type="entry name" value="KN17_SH3"/>
    <property type="match status" value="1"/>
</dbReference>
<dbReference type="InterPro" id="IPR019447">
    <property type="entry name" value="DNA/RNA-bd_Kin17_WH-like_dom"/>
</dbReference>
<dbReference type="GO" id="GO:0005634">
    <property type="term" value="C:nucleus"/>
    <property type="evidence" value="ECO:0007669"/>
    <property type="project" value="UniProtKB-SubCell"/>
</dbReference>
<evidence type="ECO:0000256" key="7">
    <source>
        <dbReference type="ARBA" id="ARBA00023242"/>
    </source>
</evidence>
<dbReference type="Gene3D" id="2.30.30.140">
    <property type="match status" value="1"/>
</dbReference>
<comment type="similarity">
    <text evidence="2">Belongs to the KIN17 family.</text>
</comment>
<evidence type="ECO:0000256" key="8">
    <source>
        <dbReference type="ARBA" id="ARBA00073416"/>
    </source>
</evidence>
<evidence type="ECO:0000256" key="9">
    <source>
        <dbReference type="SAM" id="Coils"/>
    </source>
</evidence>
<dbReference type="InterPro" id="IPR014722">
    <property type="entry name" value="Rib_uL2_dom2"/>
</dbReference>
<reference evidence="12" key="1">
    <citation type="journal article" date="2009" name="Rice">
        <title>De Novo Next Generation Sequencing of Plant Genomes.</title>
        <authorList>
            <person name="Rounsley S."/>
            <person name="Marri P.R."/>
            <person name="Yu Y."/>
            <person name="He R."/>
            <person name="Sisneros N."/>
            <person name="Goicoechea J.L."/>
            <person name="Lee S.J."/>
            <person name="Angelova A."/>
            <person name="Kudrna D."/>
            <person name="Luo M."/>
            <person name="Affourtit J."/>
            <person name="Desany B."/>
            <person name="Knight J."/>
            <person name="Niazi F."/>
            <person name="Egholm M."/>
            <person name="Wing R.A."/>
        </authorList>
    </citation>
    <scope>NUCLEOTIDE SEQUENCE [LARGE SCALE GENOMIC DNA]</scope>
    <source>
        <strain evidence="12">cv. IRGC 105608</strain>
    </source>
</reference>
<keyword evidence="13" id="KW-1185">Reference proteome</keyword>
<dbReference type="FunFam" id="2.30.30.30:FF:000021">
    <property type="entry name" value="DNA/RNA-binding protein KIN17, putative"/>
    <property type="match status" value="1"/>
</dbReference>
<dbReference type="Pfam" id="PF10357">
    <property type="entry name" value="WH_KIN17"/>
    <property type="match status" value="1"/>
</dbReference>
<dbReference type="PANTHER" id="PTHR12805">
    <property type="entry name" value="KIN17 KIN, ANTIGENIC DETERMINANT OF RECA PROTEIN HOMOLOG"/>
    <property type="match status" value="1"/>
</dbReference>
<evidence type="ECO:0000256" key="2">
    <source>
        <dbReference type="ARBA" id="ARBA00008517"/>
    </source>
</evidence>
<evidence type="ECO:0000256" key="5">
    <source>
        <dbReference type="ARBA" id="ARBA00022833"/>
    </source>
</evidence>
<dbReference type="InterPro" id="IPR038254">
    <property type="entry name" value="KIN17_WH-like_sf"/>
</dbReference>
<comment type="subcellular location">
    <subcellularLocation>
        <location evidence="1">Nucleus</location>
    </subcellularLocation>
</comment>
<evidence type="ECO:0000259" key="11">
    <source>
        <dbReference type="SMART" id="SM01253"/>
    </source>
</evidence>
<protein>
    <recommendedName>
        <fullName evidence="8">KIN17-like protein</fullName>
    </recommendedName>
</protein>
<dbReference type="GO" id="GO:0006974">
    <property type="term" value="P:DNA damage response"/>
    <property type="evidence" value="ECO:0007669"/>
    <property type="project" value="TreeGrafter"/>
</dbReference>
<dbReference type="Pfam" id="PF25095">
    <property type="entry name" value="C2H2-zf_KIN17"/>
    <property type="match status" value="1"/>
</dbReference>
<evidence type="ECO:0000256" key="1">
    <source>
        <dbReference type="ARBA" id="ARBA00004123"/>
    </source>
</evidence>
<dbReference type="CDD" id="cd13155">
    <property type="entry name" value="KOW_KIN17"/>
    <property type="match status" value="1"/>
</dbReference>
<accession>A0A0D3FKJ6</accession>
<dbReference type="Pfam" id="PF25092">
    <property type="entry name" value="SH3_KIN17_C"/>
    <property type="match status" value="1"/>
</dbReference>
<dbReference type="InterPro" id="IPR041330">
    <property type="entry name" value="KN17_SH3"/>
</dbReference>
<evidence type="ECO:0000256" key="3">
    <source>
        <dbReference type="ARBA" id="ARBA00022723"/>
    </source>
</evidence>
<evidence type="ECO:0000313" key="12">
    <source>
        <dbReference type="EnsemblPlants" id="OBART03G23590.3"/>
    </source>
</evidence>
<dbReference type="InterPro" id="IPR056767">
    <property type="entry name" value="C2H2-Znf_KIN17"/>
</dbReference>
<organism evidence="12">
    <name type="scientific">Oryza barthii</name>
    <dbReference type="NCBI Taxonomy" id="65489"/>
    <lineage>
        <taxon>Eukaryota</taxon>
        <taxon>Viridiplantae</taxon>
        <taxon>Streptophyta</taxon>
        <taxon>Embryophyta</taxon>
        <taxon>Tracheophyta</taxon>
        <taxon>Spermatophyta</taxon>
        <taxon>Magnoliopsida</taxon>
        <taxon>Liliopsida</taxon>
        <taxon>Poales</taxon>
        <taxon>Poaceae</taxon>
        <taxon>BOP clade</taxon>
        <taxon>Oryzoideae</taxon>
        <taxon>Oryzeae</taxon>
        <taxon>Oryzinae</taxon>
        <taxon>Oryza</taxon>
    </lineage>
</organism>
<dbReference type="Gene3D" id="2.30.30.30">
    <property type="match status" value="1"/>
</dbReference>
<dbReference type="GO" id="GO:0006260">
    <property type="term" value="P:DNA replication"/>
    <property type="evidence" value="ECO:0007669"/>
    <property type="project" value="TreeGrafter"/>
</dbReference>
<dbReference type="FunFam" id="1.10.10.2030:FF:000001">
    <property type="entry name" value="DNA/RNA-binding protein KIN17, putative"/>
    <property type="match status" value="1"/>
</dbReference>
<dbReference type="GO" id="GO:0008270">
    <property type="term" value="F:zinc ion binding"/>
    <property type="evidence" value="ECO:0007669"/>
    <property type="project" value="UniProtKB-KW"/>
</dbReference>
<dbReference type="Gene3D" id="1.10.10.2030">
    <property type="entry name" value="DNA/RNA-binding protein Kin17, conserved domain"/>
    <property type="match status" value="1"/>
</dbReference>
<name>A0A0D3FKJ6_9ORYZ</name>
<evidence type="ECO:0000256" key="4">
    <source>
        <dbReference type="ARBA" id="ARBA00022771"/>
    </source>
</evidence>
<dbReference type="Gramene" id="OBART03G23590.3">
    <property type="protein sequence ID" value="OBART03G23590.3"/>
    <property type="gene ID" value="OBART03G23590"/>
</dbReference>
<reference evidence="12" key="2">
    <citation type="submission" date="2015-03" db="UniProtKB">
        <authorList>
            <consortium name="EnsemblPlants"/>
        </authorList>
    </citation>
    <scope>IDENTIFICATION</scope>
</reference>